<dbReference type="Proteomes" id="UP000282892">
    <property type="component" value="Chromosome"/>
</dbReference>
<dbReference type="EMBL" id="CP022572">
    <property type="protein sequence ID" value="AZU64057.1"/>
    <property type="molecule type" value="Genomic_DNA"/>
</dbReference>
<evidence type="ECO:0000313" key="2">
    <source>
        <dbReference type="Proteomes" id="UP000282892"/>
    </source>
</evidence>
<dbReference type="KEGG" id="nmk:CHR53_23915"/>
<protein>
    <submittedName>
        <fullName evidence="1">Uncharacterized protein</fullName>
    </submittedName>
</protein>
<organism evidence="1 2">
    <name type="scientific">Neobacillus mesonae</name>
    <dbReference type="NCBI Taxonomy" id="1193713"/>
    <lineage>
        <taxon>Bacteria</taxon>
        <taxon>Bacillati</taxon>
        <taxon>Bacillota</taxon>
        <taxon>Bacilli</taxon>
        <taxon>Bacillales</taxon>
        <taxon>Bacillaceae</taxon>
        <taxon>Neobacillus</taxon>
    </lineage>
</organism>
<name>A0A3Q9QXS6_9BACI</name>
<proteinExistence type="predicted"/>
<keyword evidence="2" id="KW-1185">Reference proteome</keyword>
<gene>
    <name evidence="1" type="ORF">CHR53_23915</name>
</gene>
<dbReference type="AlphaFoldDB" id="A0A3Q9QXS6"/>
<sequence>MVKGSFFYLFWCRTPSVGGIIADFRGIIGRIGGISSKSCGMFVKLGGIIKRKKLLKRGFQ</sequence>
<accession>A0A3Q9QXS6</accession>
<evidence type="ECO:0000313" key="1">
    <source>
        <dbReference type="EMBL" id="AZU64057.1"/>
    </source>
</evidence>
<reference evidence="1 2" key="1">
    <citation type="submission" date="2017-07" db="EMBL/GenBank/DDBJ databases">
        <title>The complete genome sequence of Bacillus mesonae strain H20-5, an efficient strain improving plant abiotic stress resistance.</title>
        <authorList>
            <person name="Kim S.Y."/>
            <person name="Song H."/>
            <person name="Sang M.K."/>
            <person name="Weon H.-Y."/>
            <person name="Song J."/>
        </authorList>
    </citation>
    <scope>NUCLEOTIDE SEQUENCE [LARGE SCALE GENOMIC DNA]</scope>
    <source>
        <strain evidence="1 2">H20-5</strain>
    </source>
</reference>